<dbReference type="Gene3D" id="2.70.40.10">
    <property type="match status" value="1"/>
</dbReference>
<reference evidence="7" key="1">
    <citation type="submission" date="2025-08" db="UniProtKB">
        <authorList>
            <consortium name="Ensembl"/>
        </authorList>
    </citation>
    <scope>IDENTIFICATION</scope>
</reference>
<evidence type="ECO:0000256" key="3">
    <source>
        <dbReference type="ARBA" id="ARBA00012379"/>
    </source>
</evidence>
<proteinExistence type="inferred from homology"/>
<accession>A0A8B9PEZ8</accession>
<evidence type="ECO:0000256" key="2">
    <source>
        <dbReference type="ARBA" id="ARBA00006581"/>
    </source>
</evidence>
<evidence type="ECO:0000313" key="7">
    <source>
        <dbReference type="Ensembl" id="ENSAOWP00000010639.1"/>
    </source>
</evidence>
<feature type="domain" description="dUTPase-like" evidence="6">
    <location>
        <begin position="26"/>
        <end position="101"/>
    </location>
</feature>
<dbReference type="InterPro" id="IPR029054">
    <property type="entry name" value="dUTPase-like"/>
</dbReference>
<evidence type="ECO:0000256" key="4">
    <source>
        <dbReference type="ARBA" id="ARBA00023080"/>
    </source>
</evidence>
<evidence type="ECO:0000256" key="1">
    <source>
        <dbReference type="ARBA" id="ARBA00005142"/>
    </source>
</evidence>
<name>A0A8B9PEZ8_APTOW</name>
<keyword evidence="8" id="KW-1185">Reference proteome</keyword>
<dbReference type="InterPro" id="IPR036157">
    <property type="entry name" value="dUTPase-like_sf"/>
</dbReference>
<feature type="transmembrane region" description="Helical" evidence="5">
    <location>
        <begin position="114"/>
        <end position="134"/>
    </location>
</feature>
<sequence>APCSRESIERPPVLRVQRLRPQAYFPMQAMPRSAGLDLQLPHKEITLEPEGHHLVSMGLAITIPQGYYGHMVPCNSSALREQWGIKTGVLDSNYPEEVKVFCGHTCYNLLCTHIYIYIYIYIYSLGFSCLYTLAV</sequence>
<dbReference type="GO" id="GO:0004170">
    <property type="term" value="F:dUTP diphosphatase activity"/>
    <property type="evidence" value="ECO:0007669"/>
    <property type="project" value="UniProtKB-EC"/>
</dbReference>
<dbReference type="Proteomes" id="UP000694424">
    <property type="component" value="Unplaced"/>
</dbReference>
<comment type="pathway">
    <text evidence="1">Pyrimidine metabolism; dUMP biosynthesis; dUMP from dCTP (dUTP route): step 2/2.</text>
</comment>
<keyword evidence="5" id="KW-1133">Transmembrane helix</keyword>
<dbReference type="EC" id="3.6.1.23" evidence="3"/>
<protein>
    <recommendedName>
        <fullName evidence="3">dUTP diphosphatase</fullName>
        <ecNumber evidence="3">3.6.1.23</ecNumber>
    </recommendedName>
</protein>
<reference evidence="7" key="2">
    <citation type="submission" date="2025-09" db="UniProtKB">
        <authorList>
            <consortium name="Ensembl"/>
        </authorList>
    </citation>
    <scope>IDENTIFICATION</scope>
</reference>
<dbReference type="Pfam" id="PF00692">
    <property type="entry name" value="dUTPase"/>
    <property type="match status" value="1"/>
</dbReference>
<dbReference type="PANTHER" id="PTHR11241:SF0">
    <property type="entry name" value="DEOXYURIDINE 5'-TRIPHOSPHATE NUCLEOTIDOHYDROLASE"/>
    <property type="match status" value="1"/>
</dbReference>
<keyword evidence="5" id="KW-0472">Membrane</keyword>
<dbReference type="PANTHER" id="PTHR11241">
    <property type="entry name" value="DEOXYURIDINE 5'-TRIPHOSPHATE NUCLEOTIDOHYDROLASE"/>
    <property type="match status" value="1"/>
</dbReference>
<dbReference type="AlphaFoldDB" id="A0A8B9PEZ8"/>
<evidence type="ECO:0000259" key="6">
    <source>
        <dbReference type="Pfam" id="PF00692"/>
    </source>
</evidence>
<comment type="similarity">
    <text evidence="2">Belongs to the dUTPase family.</text>
</comment>
<evidence type="ECO:0000256" key="5">
    <source>
        <dbReference type="SAM" id="Phobius"/>
    </source>
</evidence>
<keyword evidence="4" id="KW-0546">Nucleotide metabolism</keyword>
<dbReference type="Ensembl" id="ENSAOWT00000012091.1">
    <property type="protein sequence ID" value="ENSAOWP00000010639.1"/>
    <property type="gene ID" value="ENSAOWG00000007319.1"/>
</dbReference>
<keyword evidence="5" id="KW-0812">Transmembrane</keyword>
<dbReference type="SUPFAM" id="SSF51283">
    <property type="entry name" value="dUTPase-like"/>
    <property type="match status" value="1"/>
</dbReference>
<dbReference type="GO" id="GO:0000287">
    <property type="term" value="F:magnesium ion binding"/>
    <property type="evidence" value="ECO:0007669"/>
    <property type="project" value="InterPro"/>
</dbReference>
<organism evidence="7 8">
    <name type="scientific">Apteryx owenii</name>
    <name type="common">Little spotted kiwi</name>
    <dbReference type="NCBI Taxonomy" id="8824"/>
    <lineage>
        <taxon>Eukaryota</taxon>
        <taxon>Metazoa</taxon>
        <taxon>Chordata</taxon>
        <taxon>Craniata</taxon>
        <taxon>Vertebrata</taxon>
        <taxon>Euteleostomi</taxon>
        <taxon>Archelosauria</taxon>
        <taxon>Archosauria</taxon>
        <taxon>Dinosauria</taxon>
        <taxon>Saurischia</taxon>
        <taxon>Theropoda</taxon>
        <taxon>Coelurosauria</taxon>
        <taxon>Aves</taxon>
        <taxon>Palaeognathae</taxon>
        <taxon>Apterygiformes</taxon>
        <taxon>Apterygidae</taxon>
        <taxon>Apteryx</taxon>
    </lineage>
</organism>
<dbReference type="GO" id="GO:0006226">
    <property type="term" value="P:dUMP biosynthetic process"/>
    <property type="evidence" value="ECO:0007669"/>
    <property type="project" value="InterPro"/>
</dbReference>
<dbReference type="InterPro" id="IPR008181">
    <property type="entry name" value="dUTPase"/>
</dbReference>
<dbReference type="GO" id="GO:0046081">
    <property type="term" value="P:dUTP catabolic process"/>
    <property type="evidence" value="ECO:0007669"/>
    <property type="project" value="InterPro"/>
</dbReference>
<evidence type="ECO:0000313" key="8">
    <source>
        <dbReference type="Proteomes" id="UP000694424"/>
    </source>
</evidence>